<feature type="domain" description="RRM" evidence="6">
    <location>
        <begin position="102"/>
        <end position="193"/>
    </location>
</feature>
<dbReference type="PRINTS" id="PR00302">
    <property type="entry name" value="LUPUSLA"/>
</dbReference>
<dbReference type="AlphaFoldDB" id="A0A835VLJ6"/>
<dbReference type="InterPro" id="IPR006630">
    <property type="entry name" value="La_HTH"/>
</dbReference>
<proteinExistence type="predicted"/>
<dbReference type="Gene3D" id="3.30.70.330">
    <property type="match status" value="1"/>
</dbReference>
<protein>
    <submittedName>
        <fullName evidence="8">Uncharacterized protein</fullName>
    </submittedName>
</protein>
<evidence type="ECO:0000256" key="3">
    <source>
        <dbReference type="ARBA" id="ARBA00022884"/>
    </source>
</evidence>
<feature type="domain" description="HTH La-type RNA-binding" evidence="7">
    <location>
        <begin position="4"/>
        <end position="95"/>
    </location>
</feature>
<dbReference type="InterPro" id="IPR036390">
    <property type="entry name" value="WH_DNA-bd_sf"/>
</dbReference>
<organism evidence="8 9">
    <name type="scientific">Vanilla planifolia</name>
    <name type="common">Vanilla</name>
    <dbReference type="NCBI Taxonomy" id="51239"/>
    <lineage>
        <taxon>Eukaryota</taxon>
        <taxon>Viridiplantae</taxon>
        <taxon>Streptophyta</taxon>
        <taxon>Embryophyta</taxon>
        <taxon>Tracheophyta</taxon>
        <taxon>Spermatophyta</taxon>
        <taxon>Magnoliopsida</taxon>
        <taxon>Liliopsida</taxon>
        <taxon>Asparagales</taxon>
        <taxon>Orchidaceae</taxon>
        <taxon>Vanilloideae</taxon>
        <taxon>Vanilleae</taxon>
        <taxon>Vanilla</taxon>
    </lineage>
</organism>
<evidence type="ECO:0000256" key="1">
    <source>
        <dbReference type="ARBA" id="ARBA00002339"/>
    </source>
</evidence>
<evidence type="ECO:0000256" key="5">
    <source>
        <dbReference type="PROSITE-ProRule" id="PRU00332"/>
    </source>
</evidence>
<dbReference type="OrthoDB" id="435402at2759"/>
<reference evidence="8 9" key="1">
    <citation type="journal article" date="2020" name="Nat. Food">
        <title>A phased Vanilla planifolia genome enables genetic improvement of flavour and production.</title>
        <authorList>
            <person name="Hasing T."/>
            <person name="Tang H."/>
            <person name="Brym M."/>
            <person name="Khazi F."/>
            <person name="Huang T."/>
            <person name="Chambers A.H."/>
        </authorList>
    </citation>
    <scope>NUCLEOTIDE SEQUENCE [LARGE SCALE GENOMIC DNA]</scope>
    <source>
        <tissue evidence="8">Leaf</tissue>
    </source>
</reference>
<comment type="function">
    <text evidence="1">Transcriptional regulator.</text>
</comment>
<sequence length="371" mass="41114">MGRDWLSDDVVQKVTKQVEYYFSDANLATTEHLMRFITKDPEGFVPISVIASFKKIKAFVQNNVLLANALRTSTKLMVSDDGKKVRRTKPFTEADVEELQARIVVAENLPEDHCYHNLMKIFSAVGNVKTIRTCYPQTPNGATNPTNRSSKLDMLFANKLHAFVEYETVEDAEKATAALNDERNWRSGLRLRILNKCVTKFVASRGRKAGHEGDGAGDEEEIFSINQHGEKQPDDQSQPAETLFELAGTKVSMKGKAVVGEEEEAGDEAEGGVEAEDITTIPIVIITAQAAMVIPLAHLHRAIPSTMSRLQCPNHHLGLACRTAPEVSQWVVESRQLLRRPPRSRLCNGCQCYFIACVDKPVLPAPSARVA</sequence>
<dbReference type="FunFam" id="1.10.10.10:FF:000158">
    <property type="entry name" value="La ribonucleoprotein domain family member 7"/>
    <property type="match status" value="1"/>
</dbReference>
<evidence type="ECO:0000256" key="2">
    <source>
        <dbReference type="ARBA" id="ARBA00004123"/>
    </source>
</evidence>
<dbReference type="InterPro" id="IPR045180">
    <property type="entry name" value="La_dom_prot"/>
</dbReference>
<keyword evidence="3 5" id="KW-0694">RNA-binding</keyword>
<dbReference type="SUPFAM" id="SSF54928">
    <property type="entry name" value="RNA-binding domain, RBD"/>
    <property type="match status" value="1"/>
</dbReference>
<evidence type="ECO:0000259" key="7">
    <source>
        <dbReference type="PROSITE" id="PS50961"/>
    </source>
</evidence>
<dbReference type="InterPro" id="IPR036388">
    <property type="entry name" value="WH-like_DNA-bd_sf"/>
</dbReference>
<dbReference type="PANTHER" id="PTHR22792:SF66">
    <property type="entry name" value="LA-RELATED PROTEIN 6B"/>
    <property type="match status" value="1"/>
</dbReference>
<dbReference type="GO" id="GO:0005634">
    <property type="term" value="C:nucleus"/>
    <property type="evidence" value="ECO:0007669"/>
    <property type="project" value="UniProtKB-SubCell"/>
</dbReference>
<dbReference type="InterPro" id="IPR000504">
    <property type="entry name" value="RRM_dom"/>
</dbReference>
<dbReference type="Pfam" id="PF05383">
    <property type="entry name" value="La"/>
    <property type="match status" value="1"/>
</dbReference>
<keyword evidence="4" id="KW-0539">Nucleus</keyword>
<dbReference type="Gene3D" id="1.10.10.10">
    <property type="entry name" value="Winged helix-like DNA-binding domain superfamily/Winged helix DNA-binding domain"/>
    <property type="match status" value="1"/>
</dbReference>
<dbReference type="SMART" id="SM00715">
    <property type="entry name" value="LA"/>
    <property type="match status" value="1"/>
</dbReference>
<dbReference type="InterPro" id="IPR012677">
    <property type="entry name" value="Nucleotide-bd_a/b_plait_sf"/>
</dbReference>
<dbReference type="PROSITE" id="PS50961">
    <property type="entry name" value="HTH_LA"/>
    <property type="match status" value="1"/>
</dbReference>
<dbReference type="GO" id="GO:0006396">
    <property type="term" value="P:RNA processing"/>
    <property type="evidence" value="ECO:0007669"/>
    <property type="project" value="InterPro"/>
</dbReference>
<dbReference type="InterPro" id="IPR002344">
    <property type="entry name" value="Lupus_La"/>
</dbReference>
<evidence type="ECO:0000313" key="8">
    <source>
        <dbReference type="EMBL" id="KAG0501041.1"/>
    </source>
</evidence>
<accession>A0A835VLJ6</accession>
<dbReference type="CDD" id="cd12288">
    <property type="entry name" value="RRM_La_like_plant"/>
    <property type="match status" value="1"/>
</dbReference>
<dbReference type="GO" id="GO:0003729">
    <property type="term" value="F:mRNA binding"/>
    <property type="evidence" value="ECO:0007669"/>
    <property type="project" value="TreeGrafter"/>
</dbReference>
<comment type="subcellular location">
    <subcellularLocation>
        <location evidence="2">Nucleus</location>
    </subcellularLocation>
</comment>
<dbReference type="InterPro" id="IPR034878">
    <property type="entry name" value="La-rel_plant_RRM"/>
</dbReference>
<name>A0A835VLJ6_VANPL</name>
<dbReference type="EMBL" id="JADCNM010000001">
    <property type="protein sequence ID" value="KAG0501041.1"/>
    <property type="molecule type" value="Genomic_DNA"/>
</dbReference>
<dbReference type="Proteomes" id="UP000639772">
    <property type="component" value="Chromosome 1"/>
</dbReference>
<comment type="caution">
    <text evidence="8">The sequence shown here is derived from an EMBL/GenBank/DDBJ whole genome shotgun (WGS) entry which is preliminary data.</text>
</comment>
<evidence type="ECO:0000256" key="4">
    <source>
        <dbReference type="ARBA" id="ARBA00023242"/>
    </source>
</evidence>
<dbReference type="PANTHER" id="PTHR22792">
    <property type="entry name" value="LUPUS LA PROTEIN-RELATED"/>
    <property type="match status" value="1"/>
</dbReference>
<dbReference type="SUPFAM" id="SSF46785">
    <property type="entry name" value="Winged helix' DNA-binding domain"/>
    <property type="match status" value="1"/>
</dbReference>
<dbReference type="CDD" id="cd08033">
    <property type="entry name" value="LARP_6"/>
    <property type="match status" value="1"/>
</dbReference>
<dbReference type="InterPro" id="IPR035979">
    <property type="entry name" value="RBD_domain_sf"/>
</dbReference>
<gene>
    <name evidence="8" type="ORF">HPP92_001113</name>
</gene>
<evidence type="ECO:0000259" key="6">
    <source>
        <dbReference type="PROSITE" id="PS50102"/>
    </source>
</evidence>
<dbReference type="PROSITE" id="PS50102">
    <property type="entry name" value="RRM"/>
    <property type="match status" value="1"/>
</dbReference>
<dbReference type="GO" id="GO:1990904">
    <property type="term" value="C:ribonucleoprotein complex"/>
    <property type="evidence" value="ECO:0007669"/>
    <property type="project" value="InterPro"/>
</dbReference>
<evidence type="ECO:0000313" key="9">
    <source>
        <dbReference type="Proteomes" id="UP000639772"/>
    </source>
</evidence>